<protein>
    <submittedName>
        <fullName evidence="1">Uncharacterized protein</fullName>
    </submittedName>
</protein>
<dbReference type="Proteomes" id="UP000034166">
    <property type="component" value="Unassembled WGS sequence"/>
</dbReference>
<reference evidence="1 2" key="1">
    <citation type="submission" date="2015-04" db="EMBL/GenBank/DDBJ databases">
        <title>Taxonomic description and genome sequence of Bacillus campisalis sp. nov., a novel member of the genus Bacillus isolated from solar saltern.</title>
        <authorList>
            <person name="Mathan Kumar R."/>
            <person name="Kaur G."/>
            <person name="Kumar A."/>
            <person name="Singh N.K."/>
            <person name="Kaur N."/>
            <person name="Kumar N."/>
            <person name="Mayilraj S."/>
        </authorList>
    </citation>
    <scope>NUCLEOTIDE SEQUENCE [LARGE SCALE GENOMIC DNA]</scope>
    <source>
        <strain evidence="1 2">SA2-6</strain>
    </source>
</reference>
<dbReference type="AlphaFoldDB" id="A0A0M2SWY4"/>
<accession>A0A0M2SWY4</accession>
<dbReference type="EMBL" id="LAYY01000004">
    <property type="protein sequence ID" value="KKK39074.1"/>
    <property type="molecule type" value="Genomic_DNA"/>
</dbReference>
<dbReference type="PATRIC" id="fig|1408103.3.peg.1038"/>
<evidence type="ECO:0000313" key="2">
    <source>
        <dbReference type="Proteomes" id="UP000034166"/>
    </source>
</evidence>
<proteinExistence type="predicted"/>
<comment type="caution">
    <text evidence="1">The sequence shown here is derived from an EMBL/GenBank/DDBJ whole genome shotgun (WGS) entry which is preliminary data.</text>
</comment>
<evidence type="ECO:0000313" key="1">
    <source>
        <dbReference type="EMBL" id="KKK39074.1"/>
    </source>
</evidence>
<dbReference type="OrthoDB" id="2888107at2"/>
<name>A0A0M2SWY4_9BACI</name>
<keyword evidence="2" id="KW-1185">Reference proteome</keyword>
<gene>
    <name evidence="1" type="ORF">WQ57_04625</name>
</gene>
<dbReference type="RefSeq" id="WP_046522565.1">
    <property type="nucleotide sequence ID" value="NZ_LAYY01000004.1"/>
</dbReference>
<sequence>MYELAQAEQSENDEGFTIDGITILIEPEVIRHIDEDIIIDHKKNYGFILKTSFEILSFGMKLVK</sequence>
<organism evidence="1 2">
    <name type="scientific">Mesobacillus campisalis</name>
    <dbReference type="NCBI Taxonomy" id="1408103"/>
    <lineage>
        <taxon>Bacteria</taxon>
        <taxon>Bacillati</taxon>
        <taxon>Bacillota</taxon>
        <taxon>Bacilli</taxon>
        <taxon>Bacillales</taxon>
        <taxon>Bacillaceae</taxon>
        <taxon>Mesobacillus</taxon>
    </lineage>
</organism>